<feature type="transmembrane region" description="Helical" evidence="6">
    <location>
        <begin position="12"/>
        <end position="33"/>
    </location>
</feature>
<dbReference type="RefSeq" id="WP_026936014.1">
    <property type="nucleotide sequence ID" value="NZ_CP028426.1"/>
</dbReference>
<dbReference type="EMBL" id="PXVD01000004">
    <property type="protein sequence ID" value="MDJ1370433.1"/>
    <property type="molecule type" value="Genomic_DNA"/>
</dbReference>
<feature type="transmembrane region" description="Helical" evidence="6">
    <location>
        <begin position="282"/>
        <end position="299"/>
    </location>
</feature>
<keyword evidence="4 6" id="KW-0472">Membrane</keyword>
<evidence type="ECO:0000313" key="9">
    <source>
        <dbReference type="Proteomes" id="UP001170379"/>
    </source>
</evidence>
<reference evidence="8" key="2">
    <citation type="journal article" date="2022" name="Sci. Rep.">
        <title>In silico prediction of the enzymes involved in the degradation of the herbicide molinate by Gulosibacter molinativorax ON4T.</title>
        <authorList>
            <person name="Lopes A.R."/>
            <person name="Bunin E."/>
            <person name="Viana A.T."/>
            <person name="Froufe H."/>
            <person name="Munoz-Merida A."/>
            <person name="Pinho D."/>
            <person name="Figueiredo J."/>
            <person name="Barroso C."/>
            <person name="Vaz-Moreira I."/>
            <person name="Bellanger X."/>
            <person name="Egas C."/>
            <person name="Nunes O.C."/>
        </authorList>
    </citation>
    <scope>NUCLEOTIDE SEQUENCE</scope>
    <source>
        <strain evidence="8">ON4</strain>
    </source>
</reference>
<proteinExistence type="predicted"/>
<keyword evidence="3 6" id="KW-1133">Transmembrane helix</keyword>
<dbReference type="Proteomes" id="UP001170379">
    <property type="component" value="Unassembled WGS sequence"/>
</dbReference>
<dbReference type="SUPFAM" id="SSF103473">
    <property type="entry name" value="MFS general substrate transporter"/>
    <property type="match status" value="1"/>
</dbReference>
<dbReference type="PANTHER" id="PTHR23531">
    <property type="entry name" value="QUINOLENE RESISTANCE PROTEIN NORA"/>
    <property type="match status" value="1"/>
</dbReference>
<evidence type="ECO:0000256" key="2">
    <source>
        <dbReference type="ARBA" id="ARBA00022692"/>
    </source>
</evidence>
<dbReference type="InterPro" id="IPR011701">
    <property type="entry name" value="MFS"/>
</dbReference>
<feature type="transmembrane region" description="Helical" evidence="6">
    <location>
        <begin position="218"/>
        <end position="244"/>
    </location>
</feature>
<sequence>MRAESSQPEPRLWTAPFVGVMAVNGLTSLNFLLLMTFMTGYAVERFGVGEAQAGLAASSFVIGALVTRVFVGKYTDIFGRKRMLVLSAVVLLAGSLGYFVADSYAVLVVVRLVQGAAFGAVNNVTNTVAMALMPKDRKGEGTGWFTLSLTIGQALGPALGLWLVANGSINAVFLTGVGLCAAVALISAALPVKQPKISAAERAELTSWRFDRILEPKALPMGLMAFLLIFPYSGILTFMSGYAAEVGLTAYSSLCFIVYAVTLAVSRPLVGALLDRFSDNAIVVPAFIPYLLGVALLALDLGVAGYFGAAICLAVGYGSLTSLMQTIAVRETPARREPRWGFRRSLSAWTRGWGSVRSCSGSSSASGSRSPNCLAS</sequence>
<keyword evidence="2 6" id="KW-0812">Transmembrane</keyword>
<evidence type="ECO:0000256" key="4">
    <source>
        <dbReference type="ARBA" id="ARBA00023136"/>
    </source>
</evidence>
<dbReference type="Pfam" id="PF07690">
    <property type="entry name" value="MFS_1"/>
    <property type="match status" value="1"/>
</dbReference>
<feature type="transmembrane region" description="Helical" evidence="6">
    <location>
        <begin position="250"/>
        <end position="270"/>
    </location>
</feature>
<reference evidence="8" key="1">
    <citation type="submission" date="2018-03" db="EMBL/GenBank/DDBJ databases">
        <authorList>
            <person name="Nunes O.C."/>
            <person name="Lopes A.R."/>
            <person name="Froufe H."/>
            <person name="Munoz-Merida A."/>
            <person name="Barroso C."/>
            <person name="Egas C."/>
        </authorList>
    </citation>
    <scope>NUCLEOTIDE SEQUENCE</scope>
    <source>
        <strain evidence="8">ON4</strain>
    </source>
</reference>
<feature type="domain" description="Major facilitator superfamily (MFS) profile" evidence="7">
    <location>
        <begin position="16"/>
        <end position="376"/>
    </location>
</feature>
<comment type="subcellular location">
    <subcellularLocation>
        <location evidence="1">Cell membrane</location>
        <topology evidence="1">Multi-pass membrane protein</topology>
    </subcellularLocation>
</comment>
<evidence type="ECO:0000256" key="6">
    <source>
        <dbReference type="SAM" id="Phobius"/>
    </source>
</evidence>
<dbReference type="InterPro" id="IPR036259">
    <property type="entry name" value="MFS_trans_sf"/>
</dbReference>
<dbReference type="PROSITE" id="PS50850">
    <property type="entry name" value="MFS"/>
    <property type="match status" value="1"/>
</dbReference>
<evidence type="ECO:0000256" key="1">
    <source>
        <dbReference type="ARBA" id="ARBA00004651"/>
    </source>
</evidence>
<feature type="region of interest" description="Disordered" evidence="5">
    <location>
        <begin position="357"/>
        <end position="376"/>
    </location>
</feature>
<dbReference type="Gene3D" id="1.20.1250.20">
    <property type="entry name" value="MFS general substrate transporter like domains"/>
    <property type="match status" value="1"/>
</dbReference>
<name>A0ABT7C5F9_9MICO</name>
<gene>
    <name evidence="8" type="ORF">C7K25_03435</name>
</gene>
<evidence type="ECO:0000259" key="7">
    <source>
        <dbReference type="PROSITE" id="PS50850"/>
    </source>
</evidence>
<feature type="transmembrane region" description="Helical" evidence="6">
    <location>
        <begin position="144"/>
        <end position="165"/>
    </location>
</feature>
<feature type="transmembrane region" description="Helical" evidence="6">
    <location>
        <begin position="53"/>
        <end position="71"/>
    </location>
</feature>
<feature type="transmembrane region" description="Helical" evidence="6">
    <location>
        <begin position="83"/>
        <end position="101"/>
    </location>
</feature>
<dbReference type="PANTHER" id="PTHR23531:SF1">
    <property type="entry name" value="QUINOLENE RESISTANCE PROTEIN NORA"/>
    <property type="match status" value="1"/>
</dbReference>
<feature type="compositionally biased region" description="Low complexity" evidence="5">
    <location>
        <begin position="357"/>
        <end position="370"/>
    </location>
</feature>
<organism evidence="8 9">
    <name type="scientific">Gulosibacter molinativorax</name>
    <dbReference type="NCBI Taxonomy" id="256821"/>
    <lineage>
        <taxon>Bacteria</taxon>
        <taxon>Bacillati</taxon>
        <taxon>Actinomycetota</taxon>
        <taxon>Actinomycetes</taxon>
        <taxon>Micrococcales</taxon>
        <taxon>Microbacteriaceae</taxon>
        <taxon>Gulosibacter</taxon>
    </lineage>
</organism>
<dbReference type="CDD" id="cd17489">
    <property type="entry name" value="MFS_YfcJ_like"/>
    <property type="match status" value="1"/>
</dbReference>
<evidence type="ECO:0000256" key="3">
    <source>
        <dbReference type="ARBA" id="ARBA00022989"/>
    </source>
</evidence>
<keyword evidence="9" id="KW-1185">Reference proteome</keyword>
<evidence type="ECO:0000256" key="5">
    <source>
        <dbReference type="SAM" id="MobiDB-lite"/>
    </source>
</evidence>
<dbReference type="InterPro" id="IPR020846">
    <property type="entry name" value="MFS_dom"/>
</dbReference>
<comment type="caution">
    <text evidence="8">The sequence shown here is derived from an EMBL/GenBank/DDBJ whole genome shotgun (WGS) entry which is preliminary data.</text>
</comment>
<feature type="transmembrane region" description="Helical" evidence="6">
    <location>
        <begin position="305"/>
        <end position="329"/>
    </location>
</feature>
<accession>A0ABT7C5F9</accession>
<feature type="transmembrane region" description="Helical" evidence="6">
    <location>
        <begin position="171"/>
        <end position="192"/>
    </location>
</feature>
<evidence type="ECO:0000313" key="8">
    <source>
        <dbReference type="EMBL" id="MDJ1370433.1"/>
    </source>
</evidence>
<protein>
    <submittedName>
        <fullName evidence="8">MFS transporter</fullName>
    </submittedName>
</protein>
<dbReference type="InterPro" id="IPR052714">
    <property type="entry name" value="MFS_Exporter"/>
</dbReference>